<evidence type="ECO:0000256" key="7">
    <source>
        <dbReference type="SAM" id="MobiDB-lite"/>
    </source>
</evidence>
<evidence type="ECO:0000256" key="6">
    <source>
        <dbReference type="ARBA" id="ARBA00049244"/>
    </source>
</evidence>
<dbReference type="CDD" id="cd04485">
    <property type="entry name" value="DnaE_OBF"/>
    <property type="match status" value="1"/>
</dbReference>
<evidence type="ECO:0000256" key="3">
    <source>
        <dbReference type="ARBA" id="ARBA00022695"/>
    </source>
</evidence>
<evidence type="ECO:0000256" key="5">
    <source>
        <dbReference type="ARBA" id="ARBA00022932"/>
    </source>
</evidence>
<dbReference type="SUPFAM" id="SSF89550">
    <property type="entry name" value="PHP domain-like"/>
    <property type="match status" value="1"/>
</dbReference>
<dbReference type="Gene3D" id="1.10.10.1600">
    <property type="entry name" value="Bacterial DNA polymerase III alpha subunit, thumb domain"/>
    <property type="match status" value="1"/>
</dbReference>
<dbReference type="PANTHER" id="PTHR32294:SF0">
    <property type="entry name" value="DNA POLYMERASE III SUBUNIT ALPHA"/>
    <property type="match status" value="1"/>
</dbReference>
<dbReference type="GO" id="GO:0006260">
    <property type="term" value="P:DNA replication"/>
    <property type="evidence" value="ECO:0007669"/>
    <property type="project" value="UniProtKB-KW"/>
</dbReference>
<dbReference type="InterPro" id="IPR011708">
    <property type="entry name" value="DNA_pol3_alpha_NTPase_dom"/>
</dbReference>
<keyword evidence="4" id="KW-0235">DNA replication</keyword>
<proteinExistence type="predicted"/>
<protein>
    <recommendedName>
        <fullName evidence="1">DNA-directed DNA polymerase</fullName>
        <ecNumber evidence="1">2.7.7.7</ecNumber>
    </recommendedName>
</protein>
<dbReference type="GO" id="GO:0008408">
    <property type="term" value="F:3'-5' exonuclease activity"/>
    <property type="evidence" value="ECO:0007669"/>
    <property type="project" value="InterPro"/>
</dbReference>
<dbReference type="PANTHER" id="PTHR32294">
    <property type="entry name" value="DNA POLYMERASE III SUBUNIT ALPHA"/>
    <property type="match status" value="1"/>
</dbReference>
<dbReference type="InterPro" id="IPR003141">
    <property type="entry name" value="Pol/His_phosphatase_N"/>
</dbReference>
<dbReference type="Pfam" id="PF14579">
    <property type="entry name" value="HHH_6"/>
    <property type="match status" value="1"/>
</dbReference>
<keyword evidence="2" id="KW-0808">Transferase</keyword>
<dbReference type="Pfam" id="PF17657">
    <property type="entry name" value="DNA_pol3_finger"/>
    <property type="match status" value="1"/>
</dbReference>
<accession>A0A381PYY7</accession>
<keyword evidence="5" id="KW-0239">DNA-directed DNA polymerase</keyword>
<evidence type="ECO:0000259" key="8">
    <source>
        <dbReference type="SMART" id="SM00481"/>
    </source>
</evidence>
<dbReference type="Gene3D" id="3.20.20.140">
    <property type="entry name" value="Metal-dependent hydrolases"/>
    <property type="match status" value="1"/>
</dbReference>
<sequence length="1303" mass="143755">VFTHLHVHTEYSMLDGISRIPNLVARTKELGMESLAITDHGTFYGVVDFYSACKEVGIKPIIGCEVYVAHNSRFDKDPSERSPNHLVLLARDNTGYRNLMQLVTKAHVDGFHYRPRIDKGILEEFGQGLAVLSACPSAEVPRLLADGNDEAAAKAAGWYKERFGDGYFLEIQRHEHVPQLPKINEGLINLGQKLDIPLIVTNDAHYVNKVESPLQDIYICIQTSTTVNDEKRLRMEDDSYYIKSPGEMAQLFPDFMPALETTQLVSDMCNVELDFGQTHLPKYPTPDAMDADEYLAKLCEEGFRRRYPHPTAEAEKRLRYELDVIRHTSFANYFLVVWDIIDFVRRSEILYGVRGSAAASVALYCLGITDVDPLEYRLVFERFLNMERKEMPDIDLDFQDDRRDEVLHYVIELYGNDRVAQIITFGTLGAKAALRDVGRALGMGYGDVDRIAKMVPLKARTLEDALRVSPELKMAYEQEPAVTKLVNDAQGLEGIVHHVSTHAAGVLIADEPLTETVPLQRPAKGDENSPVLMTQFSMDPVAHLGLLKMDFLGLTNLTILDRAVNLVREYQGVEIDLQTLPLDDESTFELLSSGNTNDLFQLESAGMQRYIRELKPSNLGDIAAMIALYRPGPMENIETFINAKHGRTPIAYPHPSFKELLDETYGVIVYQDQVLLILQQFAGYTLGGADIVRKAMGKKIASLMAEERVNFVAGAQGKGYEEEVAIEIFDLIEPFAGYAFNKAHSVSYAMISYWTAYFKNHYPVEYMAAVLNSRLDNPEKTLGSMNECFRLNIPILLPDINRSEEFFSIDHHTNGQRTDSLDEGKATGPGLRIGLAAIKTVGEAAVRPIVVERKENGPYKSVDDFSHRAGASGLNRRTLESLAKAGAFDSLASRGSVINALDQIAATAQREARTRDSGQSSMFDGAEAPIEDGGMSGIVLSTPDVSDQEKAAWERELLGMTLSHNPLIALAALEIEGVFNSLEQLGEEKPGQPINVLGYISSIIERTTREGKRFFIVNLEVLGGILEVMVWPDTLQRTAEMWQDGRLVMLNGKLRSRGDQVSFACDSVIEYDPENPLAMPAPTPAKSWNGSKNNGDTYNGSGNGNGHKNNGNGENGAAADQNINEKKVQMTTGNNIPSEPQKVVRLAVTESDDPSRDAHLLREVIGVLLEFPGRDRVNLDIRTGEKAVRMDLPVVSTGYCEDLHGRLEELLGPDTVAVHQELGLGMDLSAEVPVTMPLEPALLAEAAIDETLVSAPLEAITDEPVTPVVESEAEVPVLEATVSVAAEVSAAVGADSAGDEPPF</sequence>
<name>A0A381PYY7_9ZZZZ</name>
<dbReference type="InterPro" id="IPR016195">
    <property type="entry name" value="Pol/histidinol_Pase-like"/>
</dbReference>
<feature type="compositionally biased region" description="Low complexity" evidence="7">
    <location>
        <begin position="1106"/>
        <end position="1116"/>
    </location>
</feature>
<dbReference type="NCBIfam" id="NF004226">
    <property type="entry name" value="PRK05673.1"/>
    <property type="match status" value="1"/>
</dbReference>
<dbReference type="NCBIfam" id="TIGR00594">
    <property type="entry name" value="polc"/>
    <property type="match status" value="1"/>
</dbReference>
<dbReference type="InterPro" id="IPR029460">
    <property type="entry name" value="DNAPol_HHH"/>
</dbReference>
<dbReference type="EC" id="2.7.7.7" evidence="1"/>
<comment type="catalytic activity">
    <reaction evidence="6">
        <text>DNA(n) + a 2'-deoxyribonucleoside 5'-triphosphate = DNA(n+1) + diphosphate</text>
        <dbReference type="Rhea" id="RHEA:22508"/>
        <dbReference type="Rhea" id="RHEA-COMP:17339"/>
        <dbReference type="Rhea" id="RHEA-COMP:17340"/>
        <dbReference type="ChEBI" id="CHEBI:33019"/>
        <dbReference type="ChEBI" id="CHEBI:61560"/>
        <dbReference type="ChEBI" id="CHEBI:173112"/>
        <dbReference type="EC" id="2.7.7.7"/>
    </reaction>
</comment>
<feature type="non-terminal residue" evidence="9">
    <location>
        <position position="1"/>
    </location>
</feature>
<feature type="region of interest" description="Disordered" evidence="7">
    <location>
        <begin position="1080"/>
        <end position="1118"/>
    </location>
</feature>
<evidence type="ECO:0000256" key="2">
    <source>
        <dbReference type="ARBA" id="ARBA00022679"/>
    </source>
</evidence>
<dbReference type="InterPro" id="IPR041931">
    <property type="entry name" value="DNA_pol3_alpha_thumb_dom"/>
</dbReference>
<feature type="compositionally biased region" description="Polar residues" evidence="7">
    <location>
        <begin position="1086"/>
        <end position="1098"/>
    </location>
</feature>
<keyword evidence="3" id="KW-0548">Nucleotidyltransferase</keyword>
<dbReference type="Gene3D" id="1.10.150.870">
    <property type="match status" value="1"/>
</dbReference>
<evidence type="ECO:0000313" key="9">
    <source>
        <dbReference type="EMBL" id="SUZ72276.1"/>
    </source>
</evidence>
<reference evidence="9" key="1">
    <citation type="submission" date="2018-05" db="EMBL/GenBank/DDBJ databases">
        <authorList>
            <person name="Lanie J.A."/>
            <person name="Ng W.-L."/>
            <person name="Kazmierczak K.M."/>
            <person name="Andrzejewski T.M."/>
            <person name="Davidsen T.M."/>
            <person name="Wayne K.J."/>
            <person name="Tettelin H."/>
            <person name="Glass J.I."/>
            <person name="Rusch D."/>
            <person name="Podicherti R."/>
            <person name="Tsui H.-C.T."/>
            <person name="Winkler M.E."/>
        </authorList>
    </citation>
    <scope>NUCLEOTIDE SEQUENCE</scope>
</reference>
<dbReference type="EMBL" id="UINC01001149">
    <property type="protein sequence ID" value="SUZ72276.1"/>
    <property type="molecule type" value="Genomic_DNA"/>
</dbReference>
<dbReference type="GO" id="GO:0003887">
    <property type="term" value="F:DNA-directed DNA polymerase activity"/>
    <property type="evidence" value="ECO:0007669"/>
    <property type="project" value="UniProtKB-KW"/>
</dbReference>
<evidence type="ECO:0000256" key="1">
    <source>
        <dbReference type="ARBA" id="ARBA00012417"/>
    </source>
</evidence>
<dbReference type="InterPro" id="IPR004013">
    <property type="entry name" value="PHP_dom"/>
</dbReference>
<evidence type="ECO:0000256" key="4">
    <source>
        <dbReference type="ARBA" id="ARBA00022705"/>
    </source>
</evidence>
<dbReference type="InterPro" id="IPR004805">
    <property type="entry name" value="DnaE2/DnaE/PolC"/>
</dbReference>
<dbReference type="Pfam" id="PF07733">
    <property type="entry name" value="DNA_pol3_alpha"/>
    <property type="match status" value="1"/>
</dbReference>
<dbReference type="SMART" id="SM00481">
    <property type="entry name" value="POLIIIAc"/>
    <property type="match status" value="1"/>
</dbReference>
<organism evidence="9">
    <name type="scientific">marine metagenome</name>
    <dbReference type="NCBI Taxonomy" id="408172"/>
    <lineage>
        <taxon>unclassified sequences</taxon>
        <taxon>metagenomes</taxon>
        <taxon>ecological metagenomes</taxon>
    </lineage>
</organism>
<dbReference type="Pfam" id="PF02811">
    <property type="entry name" value="PHP"/>
    <property type="match status" value="1"/>
</dbReference>
<feature type="domain" description="Polymerase/histidinol phosphatase N-terminal" evidence="8">
    <location>
        <begin position="3"/>
        <end position="70"/>
    </location>
</feature>
<gene>
    <name evidence="9" type="ORF">METZ01_LOCUS25130</name>
</gene>
<dbReference type="CDD" id="cd12113">
    <property type="entry name" value="PHP_PolIIIA_DnaE3"/>
    <property type="match status" value="1"/>
</dbReference>
<dbReference type="InterPro" id="IPR040982">
    <property type="entry name" value="DNA_pol3_finger"/>
</dbReference>